<dbReference type="AlphaFoldDB" id="A0A170QA21"/>
<dbReference type="GO" id="GO:0008654">
    <property type="term" value="P:phospholipid biosynthetic process"/>
    <property type="evidence" value="ECO:0007669"/>
    <property type="project" value="InterPro"/>
</dbReference>
<proteinExistence type="predicted"/>
<evidence type="ECO:0000313" key="3">
    <source>
        <dbReference type="EMBL" id="CUV02373.1"/>
    </source>
</evidence>
<accession>A0A170QA21</accession>
<name>A0A170QA21_9ZZZZ</name>
<feature type="transmembrane region" description="Helical" evidence="2">
    <location>
        <begin position="35"/>
        <end position="65"/>
    </location>
</feature>
<organism evidence="3">
    <name type="scientific">hydrothermal vent metagenome</name>
    <dbReference type="NCBI Taxonomy" id="652676"/>
    <lineage>
        <taxon>unclassified sequences</taxon>
        <taxon>metagenomes</taxon>
        <taxon>ecological metagenomes</taxon>
    </lineage>
</organism>
<dbReference type="Pfam" id="PF01066">
    <property type="entry name" value="CDP-OH_P_transf"/>
    <property type="match status" value="1"/>
</dbReference>
<dbReference type="PROSITE" id="PS00379">
    <property type="entry name" value="CDP_ALCOHOL_P_TRANSF"/>
    <property type="match status" value="1"/>
</dbReference>
<dbReference type="EMBL" id="FAXA01000249">
    <property type="protein sequence ID" value="CUV02373.1"/>
    <property type="molecule type" value="Genomic_DNA"/>
</dbReference>
<dbReference type="InterPro" id="IPR000462">
    <property type="entry name" value="CDP-OH_P_trans"/>
</dbReference>
<feature type="transmembrane region" description="Helical" evidence="2">
    <location>
        <begin position="161"/>
        <end position="189"/>
    </location>
</feature>
<protein>
    <submittedName>
        <fullName evidence="3">CDP-diacylglycerol--glycerol-3-phosphate 3-phosphatidyltransferase</fullName>
        <ecNumber evidence="3">2.7.8.5</ecNumber>
    </submittedName>
</protein>
<dbReference type="InterPro" id="IPR043130">
    <property type="entry name" value="CDP-OH_PTrfase_TM_dom"/>
</dbReference>
<evidence type="ECO:0000256" key="2">
    <source>
        <dbReference type="SAM" id="Phobius"/>
    </source>
</evidence>
<keyword evidence="1 3" id="KW-0808">Transferase</keyword>
<dbReference type="EC" id="2.7.8.5" evidence="3"/>
<dbReference type="GO" id="GO:0008444">
    <property type="term" value="F:CDP-diacylglycerol-glycerol-3-phosphate 3-phosphatidyltransferase activity"/>
    <property type="evidence" value="ECO:0007669"/>
    <property type="project" value="UniProtKB-EC"/>
</dbReference>
<gene>
    <name evidence="3" type="ORF">MGWOODY_Clf1867</name>
</gene>
<reference evidence="3" key="1">
    <citation type="submission" date="2015-10" db="EMBL/GenBank/DDBJ databases">
        <authorList>
            <person name="Gilbert D.G."/>
        </authorList>
    </citation>
    <scope>NUCLEOTIDE SEQUENCE</scope>
</reference>
<dbReference type="InterPro" id="IPR048254">
    <property type="entry name" value="CDP_ALCOHOL_P_TRANSF_CS"/>
</dbReference>
<evidence type="ECO:0000256" key="1">
    <source>
        <dbReference type="ARBA" id="ARBA00022679"/>
    </source>
</evidence>
<sequence>MALPGREQIRSAVLRYIELPGAKFFRTIKFTPNGITILGFLITVVSAYLVGAGWLLAGGIVFLFAGGLDLMDGALARLTGSVSPFGAMLDSVFDRLSEAALFVGIAIFALRDDMSDDRQIFFITVLLLALIFSQVVSYLRARGEGLGVFTTGGIMTRPERVVLLGVGLIVGQIEWFLLVIALVSCFTLFQRMFTIRDLLDKGG</sequence>
<feature type="transmembrane region" description="Helical" evidence="2">
    <location>
        <begin position="120"/>
        <end position="141"/>
    </location>
</feature>
<keyword evidence="2" id="KW-0472">Membrane</keyword>
<dbReference type="GO" id="GO:0016020">
    <property type="term" value="C:membrane"/>
    <property type="evidence" value="ECO:0007669"/>
    <property type="project" value="InterPro"/>
</dbReference>
<keyword evidence="2" id="KW-0812">Transmembrane</keyword>
<keyword evidence="2" id="KW-1133">Transmembrane helix</keyword>
<dbReference type="Gene3D" id="1.20.120.1760">
    <property type="match status" value="1"/>
</dbReference>